<feature type="signal peptide" evidence="2">
    <location>
        <begin position="1"/>
        <end position="20"/>
    </location>
</feature>
<dbReference type="RefSeq" id="WP_119804403.1">
    <property type="nucleotide sequence ID" value="NZ_QYYG01000002.1"/>
</dbReference>
<dbReference type="GO" id="GO:0015833">
    <property type="term" value="P:peptide transport"/>
    <property type="evidence" value="ECO:0007669"/>
    <property type="project" value="TreeGrafter"/>
</dbReference>
<dbReference type="Gene3D" id="3.40.190.10">
    <property type="entry name" value="Periplasmic binding protein-like II"/>
    <property type="match status" value="1"/>
</dbReference>
<dbReference type="GO" id="GO:0042884">
    <property type="term" value="P:microcin transport"/>
    <property type="evidence" value="ECO:0007669"/>
    <property type="project" value="TreeGrafter"/>
</dbReference>
<gene>
    <name evidence="4" type="ORF">D4100_11525</name>
</gene>
<keyword evidence="5" id="KW-1185">Reference proteome</keyword>
<dbReference type="AlphaFoldDB" id="A0AA93BWL4"/>
<dbReference type="PANTHER" id="PTHR30290">
    <property type="entry name" value="PERIPLASMIC BINDING COMPONENT OF ABC TRANSPORTER"/>
    <property type="match status" value="1"/>
</dbReference>
<dbReference type="InterPro" id="IPR030678">
    <property type="entry name" value="Peptide/Ni-bd"/>
</dbReference>
<dbReference type="CDD" id="cd08497">
    <property type="entry name" value="MbnE-like"/>
    <property type="match status" value="1"/>
</dbReference>
<dbReference type="GO" id="GO:0030288">
    <property type="term" value="C:outer membrane-bounded periplasmic space"/>
    <property type="evidence" value="ECO:0007669"/>
    <property type="project" value="TreeGrafter"/>
</dbReference>
<dbReference type="InterPro" id="IPR000914">
    <property type="entry name" value="SBP_5_dom"/>
</dbReference>
<accession>A0AA93BWL4</accession>
<dbReference type="InterPro" id="IPR039424">
    <property type="entry name" value="SBP_5"/>
</dbReference>
<dbReference type="Proteomes" id="UP000284338">
    <property type="component" value="Unassembled WGS sequence"/>
</dbReference>
<dbReference type="Gene3D" id="3.10.105.10">
    <property type="entry name" value="Dipeptide-binding Protein, Domain 3"/>
    <property type="match status" value="1"/>
</dbReference>
<feature type="chain" id="PRO_5041719777" evidence="2">
    <location>
        <begin position="21"/>
        <end position="602"/>
    </location>
</feature>
<feature type="domain" description="Solute-binding protein family 5" evidence="3">
    <location>
        <begin position="99"/>
        <end position="496"/>
    </location>
</feature>
<dbReference type="SUPFAM" id="SSF53850">
    <property type="entry name" value="Periplasmic binding protein-like II"/>
    <property type="match status" value="1"/>
</dbReference>
<evidence type="ECO:0000313" key="5">
    <source>
        <dbReference type="Proteomes" id="UP000284338"/>
    </source>
</evidence>
<keyword evidence="1 2" id="KW-0732">Signal</keyword>
<evidence type="ECO:0000256" key="1">
    <source>
        <dbReference type="ARBA" id="ARBA00022729"/>
    </source>
</evidence>
<organism evidence="4 5">
    <name type="scientific">Serratia inhibens</name>
    <dbReference type="NCBI Taxonomy" id="2338073"/>
    <lineage>
        <taxon>Bacteria</taxon>
        <taxon>Pseudomonadati</taxon>
        <taxon>Pseudomonadota</taxon>
        <taxon>Gammaproteobacteria</taxon>
        <taxon>Enterobacterales</taxon>
        <taxon>Yersiniaceae</taxon>
        <taxon>Serratia</taxon>
    </lineage>
</organism>
<proteinExistence type="predicted"/>
<dbReference type="Pfam" id="PF00496">
    <property type="entry name" value="SBP_bac_5"/>
    <property type="match status" value="1"/>
</dbReference>
<name>A0AA93BWL4_9GAMM</name>
<evidence type="ECO:0000259" key="3">
    <source>
        <dbReference type="Pfam" id="PF00496"/>
    </source>
</evidence>
<reference evidence="4 5" key="1">
    <citation type="submission" date="2018-09" db="EMBL/GenBank/DDBJ databases">
        <title>Draft genome of a novel serratia sp. strain with antifungal activity.</title>
        <authorList>
            <person name="Dichmann S.I."/>
            <person name="Park B.P."/>
            <person name="Pathiraja D."/>
            <person name="Choi I.-G."/>
            <person name="Stougaard P."/>
            <person name="Hennessy R.C."/>
        </authorList>
    </citation>
    <scope>NUCLEOTIDE SEQUENCE [LARGE SCALE GENOMIC DNA]</scope>
    <source>
        <strain evidence="4 5">S40</strain>
    </source>
</reference>
<dbReference type="EMBL" id="QYYG01000002">
    <property type="protein sequence ID" value="RJF56211.1"/>
    <property type="molecule type" value="Genomic_DNA"/>
</dbReference>
<dbReference type="PIRSF" id="PIRSF002741">
    <property type="entry name" value="MppA"/>
    <property type="match status" value="1"/>
</dbReference>
<protein>
    <submittedName>
        <fullName evidence="4">ABC transporter substrate-binding protein</fullName>
    </submittedName>
</protein>
<dbReference type="PANTHER" id="PTHR30290:SF64">
    <property type="entry name" value="ABC TRANSPORTER PERIPLASMIC BINDING PROTEIN"/>
    <property type="match status" value="1"/>
</dbReference>
<comment type="caution">
    <text evidence="4">The sequence shown here is derived from an EMBL/GenBank/DDBJ whole genome shotgun (WGS) entry which is preliminary data.</text>
</comment>
<dbReference type="GO" id="GO:0043190">
    <property type="term" value="C:ATP-binding cassette (ABC) transporter complex"/>
    <property type="evidence" value="ECO:0007669"/>
    <property type="project" value="InterPro"/>
</dbReference>
<sequence>MSVRVFAALVLSALSFGLQAEALNESYAFALLGEPKYAADFSHYDYVNPAAPKGGDVRLAAIGTYDNFNRYASRGVAGERTDALYDSLFTTSDDEIGSYYPLIAESARFPADMRWVELDINARARFHDGSPITAADVAFTFNKFMTEGVPQFRVAYKGIKVKAISRLTVRIEFPQPDKDKLLGLFGLPVLPESFWKDHKLNEPLAAPPLGSGPYKVGSYRLGQYITYQRVRDYWAANLPVNRGRFNFDSIRYDYYLDDKVALEAFKAGAYDFRIEGSPKSWATQYQGGNFARNYIVKQDETNQSAQNTRWMAFNMKRPLFADRRVREAITLAFDFDWMNKALYYNAYQRTNSYFQNTPYAASGYPDAAELALLAPLKDKVPPEVFTSIYQPPSSDGSGNDRQNLLKATQLLKQAGWEVKNQQLVDSKTGKPFTFELMLLSGSNFQYVLPFQHNLKRLGIEMQIREIDVTQYTRRMRERDFDMMATVYMAIPFPSPDLKILWDSEYINSSYNRPGVSDPAVDSLVRQIAAHQGDEKALLPLGRALDRVLTWNRFMLPMWYSNHDRYAYWDKFSTPAVRPAYVIGFDNWWFDVNKAARLPARQQ</sequence>
<dbReference type="GO" id="GO:1904680">
    <property type="term" value="F:peptide transmembrane transporter activity"/>
    <property type="evidence" value="ECO:0007669"/>
    <property type="project" value="TreeGrafter"/>
</dbReference>
<evidence type="ECO:0000256" key="2">
    <source>
        <dbReference type="SAM" id="SignalP"/>
    </source>
</evidence>
<evidence type="ECO:0000313" key="4">
    <source>
        <dbReference type="EMBL" id="RJF56211.1"/>
    </source>
</evidence>
<dbReference type="FunFam" id="3.10.105.10:FF:000005">
    <property type="entry name" value="ABC transporter substrate-binding protein"/>
    <property type="match status" value="1"/>
</dbReference>